<dbReference type="Proteomes" id="UP000797356">
    <property type="component" value="Chromosome 14"/>
</dbReference>
<organism evidence="2 3">
    <name type="scientific">Cocos nucifera</name>
    <name type="common">Coconut palm</name>
    <dbReference type="NCBI Taxonomy" id="13894"/>
    <lineage>
        <taxon>Eukaryota</taxon>
        <taxon>Viridiplantae</taxon>
        <taxon>Streptophyta</taxon>
        <taxon>Embryophyta</taxon>
        <taxon>Tracheophyta</taxon>
        <taxon>Spermatophyta</taxon>
        <taxon>Magnoliopsida</taxon>
        <taxon>Liliopsida</taxon>
        <taxon>Arecaceae</taxon>
        <taxon>Arecoideae</taxon>
        <taxon>Cocoseae</taxon>
        <taxon>Attaleinae</taxon>
        <taxon>Cocos</taxon>
    </lineage>
</organism>
<evidence type="ECO:0000313" key="2">
    <source>
        <dbReference type="EMBL" id="KAG1368231.1"/>
    </source>
</evidence>
<comment type="caution">
    <text evidence="2">The sequence shown here is derived from an EMBL/GenBank/DDBJ whole genome shotgun (WGS) entry which is preliminary data.</text>
</comment>
<dbReference type="EMBL" id="CM017885">
    <property type="protein sequence ID" value="KAG1368231.1"/>
    <property type="molecule type" value="Genomic_DNA"/>
</dbReference>
<feature type="region of interest" description="Disordered" evidence="1">
    <location>
        <begin position="1"/>
        <end position="47"/>
    </location>
</feature>
<evidence type="ECO:0000313" key="3">
    <source>
        <dbReference type="Proteomes" id="UP000797356"/>
    </source>
</evidence>
<sequence>MASVERRRRVTSAKEVQRRVPSADIQAASPIQLGEVSDRPIHSPSSFVNDGAVAMVASPVSSSEDEEKEVLESRREMGSMWTVGVAAGDRDGKEERGRGIFNMGCGAREGVVAGDGDGKEERGRGIVNLAVG</sequence>
<gene>
    <name evidence="2" type="ORF">COCNU_14G006990</name>
</gene>
<reference evidence="2" key="1">
    <citation type="journal article" date="2017" name="Gigascience">
        <title>The genome draft of coconut (Cocos nucifera).</title>
        <authorList>
            <person name="Xiao Y."/>
            <person name="Xu P."/>
            <person name="Fan H."/>
            <person name="Baudouin L."/>
            <person name="Xia W."/>
            <person name="Bocs S."/>
            <person name="Xu J."/>
            <person name="Li Q."/>
            <person name="Guo A."/>
            <person name="Zhou L."/>
            <person name="Li J."/>
            <person name="Wu Y."/>
            <person name="Ma Z."/>
            <person name="Armero A."/>
            <person name="Issali A.E."/>
            <person name="Liu N."/>
            <person name="Peng M."/>
            <person name="Yang Y."/>
        </authorList>
    </citation>
    <scope>NUCLEOTIDE SEQUENCE</scope>
    <source>
        <tissue evidence="2">Spear leaf of Hainan Tall coconut</tissue>
    </source>
</reference>
<feature type="compositionally biased region" description="Basic residues" evidence="1">
    <location>
        <begin position="1"/>
        <end position="11"/>
    </location>
</feature>
<evidence type="ECO:0000256" key="1">
    <source>
        <dbReference type="SAM" id="MobiDB-lite"/>
    </source>
</evidence>
<accession>A0A8K0NBW1</accession>
<keyword evidence="3" id="KW-1185">Reference proteome</keyword>
<proteinExistence type="predicted"/>
<protein>
    <submittedName>
        <fullName evidence="2">Uncharacterized protein</fullName>
    </submittedName>
</protein>
<reference evidence="2" key="2">
    <citation type="submission" date="2019-07" db="EMBL/GenBank/DDBJ databases">
        <authorList>
            <person name="Yang Y."/>
            <person name="Bocs S."/>
            <person name="Baudouin L."/>
        </authorList>
    </citation>
    <scope>NUCLEOTIDE SEQUENCE</scope>
    <source>
        <tissue evidence="2">Spear leaf of Hainan Tall coconut</tissue>
    </source>
</reference>
<dbReference type="AlphaFoldDB" id="A0A8K0NBW1"/>
<name>A0A8K0NBW1_COCNU</name>